<keyword evidence="2" id="KW-1185">Reference proteome</keyword>
<comment type="caution">
    <text evidence="1">The sequence shown here is derived from an EMBL/GenBank/DDBJ whole genome shotgun (WGS) entry which is preliminary data.</text>
</comment>
<dbReference type="EMBL" id="BAAAJK010000046">
    <property type="protein sequence ID" value="GAA1399294.1"/>
    <property type="molecule type" value="Genomic_DNA"/>
</dbReference>
<protein>
    <submittedName>
        <fullName evidence="1">Uncharacterized protein</fullName>
    </submittedName>
</protein>
<dbReference type="RefSeq" id="WP_344027639.1">
    <property type="nucleotide sequence ID" value="NZ_BAAAJK010000046.1"/>
</dbReference>
<evidence type="ECO:0000313" key="2">
    <source>
        <dbReference type="Proteomes" id="UP001501414"/>
    </source>
</evidence>
<accession>A0ABN1Y8T3</accession>
<dbReference type="Proteomes" id="UP001501414">
    <property type="component" value="Unassembled WGS sequence"/>
</dbReference>
<gene>
    <name evidence="1" type="ORF">GCM10009613_54720</name>
</gene>
<reference evidence="1 2" key="1">
    <citation type="journal article" date="2019" name="Int. J. Syst. Evol. Microbiol.">
        <title>The Global Catalogue of Microorganisms (GCM) 10K type strain sequencing project: providing services to taxonomists for standard genome sequencing and annotation.</title>
        <authorList>
            <consortium name="The Broad Institute Genomics Platform"/>
            <consortium name="The Broad Institute Genome Sequencing Center for Infectious Disease"/>
            <person name="Wu L."/>
            <person name="Ma J."/>
        </authorList>
    </citation>
    <scope>NUCLEOTIDE SEQUENCE [LARGE SCALE GENOMIC DNA]</scope>
    <source>
        <strain evidence="1 2">JCM 11896</strain>
    </source>
</reference>
<name>A0ABN1Y8T3_9PSEU</name>
<evidence type="ECO:0000313" key="1">
    <source>
        <dbReference type="EMBL" id="GAA1399294.1"/>
    </source>
</evidence>
<organism evidence="1 2">
    <name type="scientific">Pseudonocardia kongjuensis</name>
    <dbReference type="NCBI Taxonomy" id="102227"/>
    <lineage>
        <taxon>Bacteria</taxon>
        <taxon>Bacillati</taxon>
        <taxon>Actinomycetota</taxon>
        <taxon>Actinomycetes</taxon>
        <taxon>Pseudonocardiales</taxon>
        <taxon>Pseudonocardiaceae</taxon>
        <taxon>Pseudonocardia</taxon>
    </lineage>
</organism>
<sequence length="55" mass="5991">MDTAPACPTITVGERHPPALHLQSLGRTIAAQVLDQRSRRGERLIFVVADHYGAP</sequence>
<proteinExistence type="predicted"/>